<proteinExistence type="predicted"/>
<evidence type="ECO:0000259" key="2">
    <source>
        <dbReference type="Pfam" id="PF23674"/>
    </source>
</evidence>
<dbReference type="Pfam" id="PF23674">
    <property type="entry name" value="RYYR-CCHC"/>
    <property type="match status" value="1"/>
</dbReference>
<name>A0ABD6EHT8_9BILA</name>
<accession>A0ABD6EHT8</accession>
<feature type="region of interest" description="Disordered" evidence="1">
    <location>
        <begin position="230"/>
        <end position="250"/>
    </location>
</feature>
<dbReference type="EMBL" id="JBGFUD010001336">
    <property type="protein sequence ID" value="MFH4976132.1"/>
    <property type="molecule type" value="Genomic_DNA"/>
</dbReference>
<organism evidence="3 4">
    <name type="scientific">Gnathostoma spinigerum</name>
    <dbReference type="NCBI Taxonomy" id="75299"/>
    <lineage>
        <taxon>Eukaryota</taxon>
        <taxon>Metazoa</taxon>
        <taxon>Ecdysozoa</taxon>
        <taxon>Nematoda</taxon>
        <taxon>Chromadorea</taxon>
        <taxon>Rhabditida</taxon>
        <taxon>Spirurina</taxon>
        <taxon>Gnathostomatomorpha</taxon>
        <taxon>Gnathostomatoidea</taxon>
        <taxon>Gnathostomatidae</taxon>
        <taxon>Gnathostoma</taxon>
    </lineage>
</organism>
<feature type="compositionally biased region" description="Polar residues" evidence="1">
    <location>
        <begin position="230"/>
        <end position="239"/>
    </location>
</feature>
<feature type="compositionally biased region" description="Basic and acidic residues" evidence="1">
    <location>
        <begin position="240"/>
        <end position="250"/>
    </location>
</feature>
<keyword evidence="4" id="KW-1185">Reference proteome</keyword>
<evidence type="ECO:0000313" key="4">
    <source>
        <dbReference type="Proteomes" id="UP001608902"/>
    </source>
</evidence>
<feature type="compositionally biased region" description="Polar residues" evidence="1">
    <location>
        <begin position="1"/>
        <end position="20"/>
    </location>
</feature>
<comment type="caution">
    <text evidence="3">The sequence shown here is derived from an EMBL/GenBank/DDBJ whole genome shotgun (WGS) entry which is preliminary data.</text>
</comment>
<gene>
    <name evidence="3" type="ORF">AB6A40_002841</name>
</gene>
<sequence length="471" mass="52128">MQTNSAESVDNEQLSEQKQSGGRPGFTKRIVYRRTKIVLAGRPSPEAIRTGEYENSDVKSAGFIYPKIHGSVRVVSKRNGLALNHTVGEDEGVHCSAVNSARLVARTAASLIQEATGRRVSHTAILHRIKYLEAHQCFPEPEPTFAKYYELPVTGECELGESDDPRAPPNAAIVYENLDQNGEEEEKKPSLNSQNSLLKTNESLSVGTAKLAAITDDSYEDVDVDPVDSSCLSGQTSGRSAKETASKNASDKKRYVKHRFSVSVRGNFRSLCIYVSEDHVRIYRLTNVNKYGDVRYYRCSKCDMLNKTSSIKLNPKVMTKDGAICGNPFPRHHEGCKPAFAAAARAREIDLICRNDIRLGLATPREAWLEGYKIAASESVNAVPGSGDDILARFPSWEKIRNIYCAHKRRSLQSRNVHLPDMSTFPEEDSNVSQETEEYVVKSGDDIRGLSRSSDGETAAIVAADDIDEYE</sequence>
<evidence type="ECO:0000256" key="1">
    <source>
        <dbReference type="SAM" id="MobiDB-lite"/>
    </source>
</evidence>
<reference evidence="3 4" key="1">
    <citation type="submission" date="2024-08" db="EMBL/GenBank/DDBJ databases">
        <title>Gnathostoma spinigerum genome.</title>
        <authorList>
            <person name="Gonzalez-Bertolin B."/>
            <person name="Monzon S."/>
            <person name="Zaballos A."/>
            <person name="Jimenez P."/>
            <person name="Dekumyoy P."/>
            <person name="Varona S."/>
            <person name="Cuesta I."/>
            <person name="Sumanam S."/>
            <person name="Adisakwattana P."/>
            <person name="Gasser R.B."/>
            <person name="Hernandez-Gonzalez A."/>
            <person name="Young N.D."/>
            <person name="Perteguer M.J."/>
        </authorList>
    </citation>
    <scope>NUCLEOTIDE SEQUENCE [LARGE SCALE GENOMIC DNA]</scope>
    <source>
        <strain evidence="3">AL3</strain>
        <tissue evidence="3">Liver</tissue>
    </source>
</reference>
<dbReference type="AlphaFoldDB" id="A0ABD6EHT8"/>
<dbReference type="InterPro" id="IPR057001">
    <property type="entry name" value="RYYR-CCHC"/>
</dbReference>
<evidence type="ECO:0000313" key="3">
    <source>
        <dbReference type="EMBL" id="MFH4976132.1"/>
    </source>
</evidence>
<protein>
    <recommendedName>
        <fullName evidence="2">RYYR-CCHC domain-containing protein</fullName>
    </recommendedName>
</protein>
<feature type="domain" description="RYYR-CCHC" evidence="2">
    <location>
        <begin position="259"/>
        <end position="336"/>
    </location>
</feature>
<feature type="region of interest" description="Disordered" evidence="1">
    <location>
        <begin position="1"/>
        <end position="26"/>
    </location>
</feature>
<dbReference type="Proteomes" id="UP001608902">
    <property type="component" value="Unassembled WGS sequence"/>
</dbReference>